<gene>
    <name evidence="2" type="ORF">H9Y04_44360</name>
</gene>
<accession>A0ABR7SYV6</accession>
<feature type="chain" id="PRO_5047405876" description="Secreted protein" evidence="1">
    <location>
        <begin position="27"/>
        <end position="139"/>
    </location>
</feature>
<sequence>MRTRTGLLVTSIVILGSVALPTIAVASPALPMDPADPGCRATEFTANHTTGEVSWSIRCDQARDVIVDATAWHGDSSDHTWVSGQKEFRHVTAGDTWTASMTFPSDTVPSTDQISAQAVTFKDIGDPSERPAILGTVNG</sequence>
<organism evidence="2 3">
    <name type="scientific">Streptomyces polyasparticus</name>
    <dbReference type="NCBI Taxonomy" id="2767826"/>
    <lineage>
        <taxon>Bacteria</taxon>
        <taxon>Bacillati</taxon>
        <taxon>Actinomycetota</taxon>
        <taxon>Actinomycetes</taxon>
        <taxon>Kitasatosporales</taxon>
        <taxon>Streptomycetaceae</taxon>
        <taxon>Streptomyces</taxon>
    </lineage>
</organism>
<dbReference type="EMBL" id="JACTVJ010000047">
    <property type="protein sequence ID" value="MBC9719548.1"/>
    <property type="molecule type" value="Genomic_DNA"/>
</dbReference>
<dbReference type="RefSeq" id="WP_187819949.1">
    <property type="nucleotide sequence ID" value="NZ_JACTVJ010000047.1"/>
</dbReference>
<reference evidence="2 3" key="1">
    <citation type="submission" date="2020-08" db="EMBL/GenBank/DDBJ databases">
        <title>Genemic of Streptomyces polyaspartic.</title>
        <authorList>
            <person name="Liu W."/>
        </authorList>
    </citation>
    <scope>NUCLEOTIDE SEQUENCE [LARGE SCALE GENOMIC DNA]</scope>
    <source>
        <strain evidence="2 3">TRM66268-LWL</strain>
    </source>
</reference>
<keyword evidence="1" id="KW-0732">Signal</keyword>
<keyword evidence="3" id="KW-1185">Reference proteome</keyword>
<feature type="signal peptide" evidence="1">
    <location>
        <begin position="1"/>
        <end position="26"/>
    </location>
</feature>
<name>A0ABR7SYV6_9ACTN</name>
<comment type="caution">
    <text evidence="2">The sequence shown here is derived from an EMBL/GenBank/DDBJ whole genome shotgun (WGS) entry which is preliminary data.</text>
</comment>
<evidence type="ECO:0008006" key="4">
    <source>
        <dbReference type="Google" id="ProtNLM"/>
    </source>
</evidence>
<protein>
    <recommendedName>
        <fullName evidence="4">Secreted protein</fullName>
    </recommendedName>
</protein>
<evidence type="ECO:0000256" key="1">
    <source>
        <dbReference type="SAM" id="SignalP"/>
    </source>
</evidence>
<dbReference type="Proteomes" id="UP000642284">
    <property type="component" value="Unassembled WGS sequence"/>
</dbReference>
<evidence type="ECO:0000313" key="3">
    <source>
        <dbReference type="Proteomes" id="UP000642284"/>
    </source>
</evidence>
<evidence type="ECO:0000313" key="2">
    <source>
        <dbReference type="EMBL" id="MBC9719548.1"/>
    </source>
</evidence>
<proteinExistence type="predicted"/>